<dbReference type="RefSeq" id="WP_075768244.1">
    <property type="nucleotide sequence ID" value="NZ_MJIL01000101.1"/>
</dbReference>
<dbReference type="GO" id="GO:0007165">
    <property type="term" value="P:signal transduction"/>
    <property type="evidence" value="ECO:0007669"/>
    <property type="project" value="UniProtKB-KW"/>
</dbReference>
<dbReference type="SMART" id="SM00304">
    <property type="entry name" value="HAMP"/>
    <property type="match status" value="1"/>
</dbReference>
<dbReference type="STRING" id="1903952.BIT28_20265"/>
<dbReference type="GO" id="GO:0006935">
    <property type="term" value="P:chemotaxis"/>
    <property type="evidence" value="ECO:0007669"/>
    <property type="project" value="InterPro"/>
</dbReference>
<accession>A0A1Q9G5R7</accession>
<evidence type="ECO:0000259" key="7">
    <source>
        <dbReference type="PROSITE" id="PS50885"/>
    </source>
</evidence>
<dbReference type="SMART" id="SM00283">
    <property type="entry name" value="MA"/>
    <property type="match status" value="1"/>
</dbReference>
<feature type="domain" description="Methyl-accepting transducer" evidence="6">
    <location>
        <begin position="212"/>
        <end position="448"/>
    </location>
</feature>
<organism evidence="8 9">
    <name type="scientific">Photobacterium proteolyticum</name>
    <dbReference type="NCBI Taxonomy" id="1903952"/>
    <lineage>
        <taxon>Bacteria</taxon>
        <taxon>Pseudomonadati</taxon>
        <taxon>Pseudomonadota</taxon>
        <taxon>Gammaproteobacteria</taxon>
        <taxon>Vibrionales</taxon>
        <taxon>Vibrionaceae</taxon>
        <taxon>Photobacterium</taxon>
    </lineage>
</organism>
<dbReference type="InterPro" id="IPR004089">
    <property type="entry name" value="MCPsignal_dom"/>
</dbReference>
<keyword evidence="5" id="KW-0812">Transmembrane</keyword>
<keyword evidence="5" id="KW-1133">Transmembrane helix</keyword>
<dbReference type="GO" id="GO:0004888">
    <property type="term" value="F:transmembrane signaling receptor activity"/>
    <property type="evidence" value="ECO:0007669"/>
    <property type="project" value="InterPro"/>
</dbReference>
<dbReference type="PRINTS" id="PR00260">
    <property type="entry name" value="CHEMTRNSDUCR"/>
</dbReference>
<dbReference type="PROSITE" id="PS50885">
    <property type="entry name" value="HAMP"/>
    <property type="match status" value="1"/>
</dbReference>
<protein>
    <submittedName>
        <fullName evidence="8">Chemotaxis protein</fullName>
    </submittedName>
</protein>
<dbReference type="InterPro" id="IPR004090">
    <property type="entry name" value="Chemotax_Me-accpt_rcpt"/>
</dbReference>
<dbReference type="FunFam" id="1.10.287.950:FF:000001">
    <property type="entry name" value="Methyl-accepting chemotaxis sensory transducer"/>
    <property type="match status" value="1"/>
</dbReference>
<dbReference type="AlphaFoldDB" id="A0A1Q9G5R7"/>
<feature type="transmembrane region" description="Helical" evidence="5">
    <location>
        <begin position="135"/>
        <end position="162"/>
    </location>
</feature>
<dbReference type="PANTHER" id="PTHR32089:SF65">
    <property type="entry name" value="CHEMOTAXIS SIGNAL TRANSDUCTION SYSTEM METHYL ACCEPTING SENSORY TRANSDUCER"/>
    <property type="match status" value="1"/>
</dbReference>
<evidence type="ECO:0000256" key="3">
    <source>
        <dbReference type="ARBA" id="ARBA00029447"/>
    </source>
</evidence>
<proteinExistence type="inferred from homology"/>
<keyword evidence="2 4" id="KW-0807">Transducer</keyword>
<keyword evidence="9" id="KW-1185">Reference proteome</keyword>
<feature type="transmembrane region" description="Helical" evidence="5">
    <location>
        <begin position="21"/>
        <end position="42"/>
    </location>
</feature>
<dbReference type="InterPro" id="IPR003660">
    <property type="entry name" value="HAMP_dom"/>
</dbReference>
<evidence type="ECO:0000313" key="9">
    <source>
        <dbReference type="Proteomes" id="UP000186905"/>
    </source>
</evidence>
<dbReference type="PROSITE" id="PS50111">
    <property type="entry name" value="CHEMOTAXIS_TRANSDUC_2"/>
    <property type="match status" value="1"/>
</dbReference>
<dbReference type="OrthoDB" id="6757190at2"/>
<dbReference type="Proteomes" id="UP000186905">
    <property type="component" value="Unassembled WGS sequence"/>
</dbReference>
<dbReference type="Pfam" id="PF00015">
    <property type="entry name" value="MCPsignal"/>
    <property type="match status" value="1"/>
</dbReference>
<gene>
    <name evidence="8" type="ORF">BIT28_20265</name>
</gene>
<comment type="subcellular location">
    <subcellularLocation>
        <location evidence="1">Membrane</location>
    </subcellularLocation>
</comment>
<evidence type="ECO:0000256" key="4">
    <source>
        <dbReference type="PROSITE-ProRule" id="PRU00284"/>
    </source>
</evidence>
<dbReference type="CDD" id="cd11386">
    <property type="entry name" value="MCP_signal"/>
    <property type="match status" value="1"/>
</dbReference>
<dbReference type="PANTHER" id="PTHR32089">
    <property type="entry name" value="METHYL-ACCEPTING CHEMOTAXIS PROTEIN MCPB"/>
    <property type="match status" value="1"/>
</dbReference>
<evidence type="ECO:0000256" key="1">
    <source>
        <dbReference type="ARBA" id="ARBA00004370"/>
    </source>
</evidence>
<evidence type="ECO:0000259" key="6">
    <source>
        <dbReference type="PROSITE" id="PS50111"/>
    </source>
</evidence>
<dbReference type="EMBL" id="MJIL01000101">
    <property type="protein sequence ID" value="OLQ69318.1"/>
    <property type="molecule type" value="Genomic_DNA"/>
</dbReference>
<dbReference type="CDD" id="cd06225">
    <property type="entry name" value="HAMP"/>
    <property type="match status" value="1"/>
</dbReference>
<evidence type="ECO:0000256" key="5">
    <source>
        <dbReference type="SAM" id="Phobius"/>
    </source>
</evidence>
<dbReference type="Pfam" id="PF00672">
    <property type="entry name" value="HAMP"/>
    <property type="match status" value="1"/>
</dbReference>
<dbReference type="Gene3D" id="1.10.287.950">
    <property type="entry name" value="Methyl-accepting chemotaxis protein"/>
    <property type="match status" value="1"/>
</dbReference>
<evidence type="ECO:0000313" key="8">
    <source>
        <dbReference type="EMBL" id="OLQ69318.1"/>
    </source>
</evidence>
<name>A0A1Q9G5R7_9GAMM</name>
<dbReference type="GO" id="GO:0016020">
    <property type="term" value="C:membrane"/>
    <property type="evidence" value="ECO:0007669"/>
    <property type="project" value="UniProtKB-SubCell"/>
</dbReference>
<evidence type="ECO:0000256" key="2">
    <source>
        <dbReference type="ARBA" id="ARBA00023224"/>
    </source>
</evidence>
<dbReference type="SUPFAM" id="SSF58104">
    <property type="entry name" value="Methyl-accepting chemotaxis protein (MCP) signaling domain"/>
    <property type="match status" value="1"/>
</dbReference>
<comment type="caution">
    <text evidence="8">The sequence shown here is derived from an EMBL/GenBank/DDBJ whole genome shotgun (WGS) entry which is preliminary data.</text>
</comment>
<comment type="similarity">
    <text evidence="3">Belongs to the methyl-accepting chemotaxis (MCP) protein family.</text>
</comment>
<keyword evidence="5" id="KW-0472">Membrane</keyword>
<sequence>MREVEFRTVDRLFIKMSINDKFWVLFLAIAAVVVGVSGSQYYSALSRIEAASVQRVEAQVEASVNTLQVAGLTRQEQEQALSKQNIKLVSSSAGSSRDNDVITASAPVPGGGYAVLTQPAGAVETEAKGQAFSHFIYSLLTLAPIALICYWLATFLGGALWVMHQATRRIAEGDLTSRLGFHVGRDEFGIIGFELDRTMDTLSELVETVKGSSATLHNTAATFGQEAQNSEQQINQQYASVDSVATAMEEMTASAKDIASISVQANDRFDEDTAKLQQSNEKVQNAIVVITKLSEQTDAASATVSSLNEKATEINEVITTINAISEQTNLLALNAAIEAARAGEQGRGFAVVADEVRTLAGRTQQATVEIQSMIDKLQAETNGISQITSETLEQAYQSREVITEIGADVNYIAESSKLVMDMSAQIATAAEQQTAVANDIASELHDIRNQSSVIRSVTEQSVASVQELSDASQSLGRILEKYRTAN</sequence>
<reference evidence="8 9" key="1">
    <citation type="submission" date="2016-09" db="EMBL/GenBank/DDBJ databases">
        <title>Photobacterium proteolyticum sp. nov. a protease producing bacterium isolated from ocean sediments of Laizhou Bay.</title>
        <authorList>
            <person name="Li Y."/>
        </authorList>
    </citation>
    <scope>NUCLEOTIDE SEQUENCE [LARGE SCALE GENOMIC DNA]</scope>
    <source>
        <strain evidence="8 9">13-12</strain>
    </source>
</reference>
<feature type="domain" description="HAMP" evidence="7">
    <location>
        <begin position="154"/>
        <end position="207"/>
    </location>
</feature>